<evidence type="ECO:0000313" key="1">
    <source>
        <dbReference type="EMBL" id="RDX87518.1"/>
    </source>
</evidence>
<accession>A0A371GAE4</accession>
<sequence length="157" mass="18144">MQVATPSGQVGFNHQKVEAISAHRSLHHNLGCNKYTLNIYNFHNVTIIKSQKDSINSLQDSDGKWFIEHDQMVYGKCFYVNIFQENETCTPFCLQGMFPRLDTYDLNRIRKDLNAREGQVQVSLLPKLAFVKDMVMNIRLFDSFVNVIWHCISSPSI</sequence>
<feature type="non-terminal residue" evidence="1">
    <location>
        <position position="1"/>
    </location>
</feature>
<name>A0A371GAE4_MUCPR</name>
<reference evidence="1" key="1">
    <citation type="submission" date="2018-05" db="EMBL/GenBank/DDBJ databases">
        <title>Draft genome of Mucuna pruriens seed.</title>
        <authorList>
            <person name="Nnadi N.E."/>
            <person name="Vos R."/>
            <person name="Hasami M.H."/>
            <person name="Devisetty U.K."/>
            <person name="Aguiy J.C."/>
        </authorList>
    </citation>
    <scope>NUCLEOTIDE SEQUENCE [LARGE SCALE GENOMIC DNA]</scope>
    <source>
        <strain evidence="1">JCA_2017</strain>
    </source>
</reference>
<keyword evidence="2" id="KW-1185">Reference proteome</keyword>
<gene>
    <name evidence="1" type="ORF">CR513_31002</name>
</gene>
<protein>
    <submittedName>
        <fullName evidence="1">Uncharacterized protein</fullName>
    </submittedName>
</protein>
<organism evidence="1 2">
    <name type="scientific">Mucuna pruriens</name>
    <name type="common">Velvet bean</name>
    <name type="synonym">Dolichos pruriens</name>
    <dbReference type="NCBI Taxonomy" id="157652"/>
    <lineage>
        <taxon>Eukaryota</taxon>
        <taxon>Viridiplantae</taxon>
        <taxon>Streptophyta</taxon>
        <taxon>Embryophyta</taxon>
        <taxon>Tracheophyta</taxon>
        <taxon>Spermatophyta</taxon>
        <taxon>Magnoliopsida</taxon>
        <taxon>eudicotyledons</taxon>
        <taxon>Gunneridae</taxon>
        <taxon>Pentapetalae</taxon>
        <taxon>rosids</taxon>
        <taxon>fabids</taxon>
        <taxon>Fabales</taxon>
        <taxon>Fabaceae</taxon>
        <taxon>Papilionoideae</taxon>
        <taxon>50 kb inversion clade</taxon>
        <taxon>NPAAA clade</taxon>
        <taxon>indigoferoid/millettioid clade</taxon>
        <taxon>Phaseoleae</taxon>
        <taxon>Mucuna</taxon>
    </lineage>
</organism>
<proteinExistence type="predicted"/>
<comment type="caution">
    <text evidence="1">The sequence shown here is derived from an EMBL/GenBank/DDBJ whole genome shotgun (WGS) entry which is preliminary data.</text>
</comment>
<dbReference type="AlphaFoldDB" id="A0A371GAE4"/>
<dbReference type="Proteomes" id="UP000257109">
    <property type="component" value="Unassembled WGS sequence"/>
</dbReference>
<evidence type="ECO:0000313" key="2">
    <source>
        <dbReference type="Proteomes" id="UP000257109"/>
    </source>
</evidence>
<dbReference type="EMBL" id="QJKJ01006212">
    <property type="protein sequence ID" value="RDX87518.1"/>
    <property type="molecule type" value="Genomic_DNA"/>
</dbReference>